<name>A0A3Q9QST5_9BACI</name>
<dbReference type="SFLD" id="SFLDG01129">
    <property type="entry name" value="C1.5:_HAD__Beta-PGM__Phosphata"/>
    <property type="match status" value="1"/>
</dbReference>
<dbReference type="InterPro" id="IPR036412">
    <property type="entry name" value="HAD-like_sf"/>
</dbReference>
<dbReference type="KEGG" id="nmk:CHR53_05840"/>
<reference evidence="4 5" key="1">
    <citation type="submission" date="2017-07" db="EMBL/GenBank/DDBJ databases">
        <title>The complete genome sequence of Bacillus mesonae strain H20-5, an efficient strain improving plant abiotic stress resistance.</title>
        <authorList>
            <person name="Kim S.Y."/>
            <person name="Song H."/>
            <person name="Sang M.K."/>
            <person name="Weon H.-Y."/>
            <person name="Song J."/>
        </authorList>
    </citation>
    <scope>NUCLEOTIDE SEQUENCE [LARGE SCALE GENOMIC DNA]</scope>
    <source>
        <strain evidence="4 5">H20-5</strain>
    </source>
</reference>
<dbReference type="NCBIfam" id="TIGR01509">
    <property type="entry name" value="HAD-SF-IA-v3"/>
    <property type="match status" value="1"/>
</dbReference>
<organism evidence="4 5">
    <name type="scientific">Neobacillus mesonae</name>
    <dbReference type="NCBI Taxonomy" id="1193713"/>
    <lineage>
        <taxon>Bacteria</taxon>
        <taxon>Bacillati</taxon>
        <taxon>Bacillota</taxon>
        <taxon>Bacilli</taxon>
        <taxon>Bacillales</taxon>
        <taxon>Bacillaceae</taxon>
        <taxon>Neobacillus</taxon>
    </lineage>
</organism>
<proteinExistence type="inferred from homology"/>
<keyword evidence="3 4" id="KW-0378">Hydrolase</keyword>
<dbReference type="Proteomes" id="UP000282892">
    <property type="component" value="Chromosome"/>
</dbReference>
<dbReference type="GO" id="GO:0046872">
    <property type="term" value="F:metal ion binding"/>
    <property type="evidence" value="ECO:0007669"/>
    <property type="project" value="UniProtKB-KW"/>
</dbReference>
<evidence type="ECO:0000256" key="1">
    <source>
        <dbReference type="ARBA" id="ARBA00006171"/>
    </source>
</evidence>
<comment type="similarity">
    <text evidence="1">Belongs to the HAD-like hydrolase superfamily. CbbY/CbbZ/Gph/YieH family.</text>
</comment>
<evidence type="ECO:0000313" key="4">
    <source>
        <dbReference type="EMBL" id="AZU60826.1"/>
    </source>
</evidence>
<accession>A0A3Q9QST5</accession>
<evidence type="ECO:0000256" key="3">
    <source>
        <dbReference type="ARBA" id="ARBA00022801"/>
    </source>
</evidence>
<dbReference type="InterPro" id="IPR006439">
    <property type="entry name" value="HAD-SF_hydro_IA"/>
</dbReference>
<dbReference type="Pfam" id="PF13419">
    <property type="entry name" value="HAD_2"/>
    <property type="match status" value="1"/>
</dbReference>
<dbReference type="STRING" id="1193713.GCA_001636315_03696"/>
<dbReference type="FunFam" id="3.40.50.1000:FF:000036">
    <property type="entry name" value="HAD family hydrolase"/>
    <property type="match status" value="1"/>
</dbReference>
<keyword evidence="2" id="KW-0479">Metal-binding</keyword>
<dbReference type="SUPFAM" id="SSF56784">
    <property type="entry name" value="HAD-like"/>
    <property type="match status" value="1"/>
</dbReference>
<dbReference type="Gene3D" id="1.10.150.240">
    <property type="entry name" value="Putative phosphatase, domain 2"/>
    <property type="match status" value="1"/>
</dbReference>
<dbReference type="PANTHER" id="PTHR18901:SF38">
    <property type="entry name" value="PSEUDOURIDINE-5'-PHOSPHATASE"/>
    <property type="match status" value="1"/>
</dbReference>
<evidence type="ECO:0000256" key="2">
    <source>
        <dbReference type="ARBA" id="ARBA00022723"/>
    </source>
</evidence>
<dbReference type="InterPro" id="IPR041492">
    <property type="entry name" value="HAD_2"/>
</dbReference>
<dbReference type="PANTHER" id="PTHR18901">
    <property type="entry name" value="2-DEOXYGLUCOSE-6-PHOSPHATE PHOSPHATASE 2"/>
    <property type="match status" value="1"/>
</dbReference>
<dbReference type="GO" id="GO:0016787">
    <property type="term" value="F:hydrolase activity"/>
    <property type="evidence" value="ECO:0007669"/>
    <property type="project" value="UniProtKB-KW"/>
</dbReference>
<dbReference type="AlphaFoldDB" id="A0A3Q9QST5"/>
<dbReference type="PRINTS" id="PR00413">
    <property type="entry name" value="HADHALOGNASE"/>
</dbReference>
<sequence>MKKAVIFDFDGTIIDTETTWFDVYRDLLKEKFNIELPLKEFAKSIGTTDEAFYQYIELTIGTKIEPQNINKLANELFLEKRSTLSIRPGVKEKLAEAKELGCLIGLASSSSREWVEGFLRQFELWEHFSVIKTSEDVEKVKPDPALYIKALEELKVEPQQAYAVEDSVNGAIAAINAGMKCIVVPNQVTSFLRFPEKTFRFESFDEFNFGQILSYKKFV</sequence>
<dbReference type="Gene3D" id="3.40.50.1000">
    <property type="entry name" value="HAD superfamily/HAD-like"/>
    <property type="match status" value="1"/>
</dbReference>
<dbReference type="SFLD" id="SFLDS00003">
    <property type="entry name" value="Haloacid_Dehalogenase"/>
    <property type="match status" value="1"/>
</dbReference>
<dbReference type="OrthoDB" id="9797743at2"/>
<dbReference type="InterPro" id="IPR023198">
    <property type="entry name" value="PGP-like_dom2"/>
</dbReference>
<dbReference type="CDD" id="cd16423">
    <property type="entry name" value="HAD_BPGM-like"/>
    <property type="match status" value="1"/>
</dbReference>
<evidence type="ECO:0000313" key="5">
    <source>
        <dbReference type="Proteomes" id="UP000282892"/>
    </source>
</evidence>
<dbReference type="SFLD" id="SFLDG01135">
    <property type="entry name" value="C1.5.6:_HAD__Beta-PGM__Phospha"/>
    <property type="match status" value="1"/>
</dbReference>
<gene>
    <name evidence="4" type="ORF">CHR53_05840</name>
</gene>
<dbReference type="InterPro" id="IPR023214">
    <property type="entry name" value="HAD_sf"/>
</dbReference>
<protein>
    <submittedName>
        <fullName evidence="4">HAD family hydrolase</fullName>
    </submittedName>
</protein>
<dbReference type="RefSeq" id="WP_127485628.1">
    <property type="nucleotide sequence ID" value="NZ_CP022572.1"/>
</dbReference>
<keyword evidence="5" id="KW-1185">Reference proteome</keyword>
<dbReference type="EMBL" id="CP022572">
    <property type="protein sequence ID" value="AZU60826.1"/>
    <property type="molecule type" value="Genomic_DNA"/>
</dbReference>